<dbReference type="FunFam" id="3.40.50.300:FF:000074">
    <property type="entry name" value="Multidrug resistance-associated protein 5 isoform 1"/>
    <property type="match status" value="1"/>
</dbReference>
<feature type="transmembrane region" description="Helical" evidence="18">
    <location>
        <begin position="573"/>
        <end position="598"/>
    </location>
</feature>
<dbReference type="GO" id="GO:0005886">
    <property type="term" value="C:plasma membrane"/>
    <property type="evidence" value="ECO:0007669"/>
    <property type="project" value="UniProtKB-SubCell"/>
</dbReference>
<feature type="non-terminal residue" evidence="21">
    <location>
        <position position="1"/>
    </location>
</feature>
<keyword evidence="5" id="KW-1003">Cell membrane</keyword>
<reference evidence="21 22" key="1">
    <citation type="submission" date="2024-05" db="EMBL/GenBank/DDBJ databases">
        <authorList>
            <person name="Wallberg A."/>
        </authorList>
    </citation>
    <scope>NUCLEOTIDE SEQUENCE [LARGE SCALE GENOMIC DNA]</scope>
</reference>
<evidence type="ECO:0000313" key="21">
    <source>
        <dbReference type="EMBL" id="CAL4099766.1"/>
    </source>
</evidence>
<keyword evidence="6 18" id="KW-0812">Transmembrane</keyword>
<dbReference type="GO" id="GO:0008559">
    <property type="term" value="F:ABC-type xenobiotic transporter activity"/>
    <property type="evidence" value="ECO:0007669"/>
    <property type="project" value="UniProtKB-EC"/>
</dbReference>
<keyword evidence="13 18" id="KW-0472">Membrane</keyword>
<feature type="transmembrane region" description="Helical" evidence="18">
    <location>
        <begin position="74"/>
        <end position="93"/>
    </location>
</feature>
<organism evidence="21 22">
    <name type="scientific">Meganyctiphanes norvegica</name>
    <name type="common">Northern krill</name>
    <name type="synonym">Thysanopoda norvegica</name>
    <dbReference type="NCBI Taxonomy" id="48144"/>
    <lineage>
        <taxon>Eukaryota</taxon>
        <taxon>Metazoa</taxon>
        <taxon>Ecdysozoa</taxon>
        <taxon>Arthropoda</taxon>
        <taxon>Crustacea</taxon>
        <taxon>Multicrustacea</taxon>
        <taxon>Malacostraca</taxon>
        <taxon>Eumalacostraca</taxon>
        <taxon>Eucarida</taxon>
        <taxon>Euphausiacea</taxon>
        <taxon>Euphausiidae</taxon>
        <taxon>Meganyctiphanes</taxon>
    </lineage>
</organism>
<keyword evidence="12" id="KW-0445">Lipid transport</keyword>
<feature type="transmembrane region" description="Helical" evidence="18">
    <location>
        <begin position="36"/>
        <end position="53"/>
    </location>
</feature>
<feature type="transmembrane region" description="Helical" evidence="18">
    <location>
        <begin position="1193"/>
        <end position="1218"/>
    </location>
</feature>
<dbReference type="FunFam" id="1.20.1560.10:FF:000007">
    <property type="entry name" value="ATP-binding cassette subfamily C member 1"/>
    <property type="match status" value="1"/>
</dbReference>
<dbReference type="SMART" id="SM00382">
    <property type="entry name" value="AAA"/>
    <property type="match status" value="2"/>
</dbReference>
<keyword evidence="7" id="KW-0677">Repeat</keyword>
<dbReference type="GO" id="GO:0016887">
    <property type="term" value="F:ATP hydrolysis activity"/>
    <property type="evidence" value="ECO:0007669"/>
    <property type="project" value="InterPro"/>
</dbReference>
<evidence type="ECO:0000259" key="19">
    <source>
        <dbReference type="PROSITE" id="PS50893"/>
    </source>
</evidence>
<evidence type="ECO:0000256" key="13">
    <source>
        <dbReference type="ARBA" id="ARBA00023136"/>
    </source>
</evidence>
<dbReference type="InterPro" id="IPR036640">
    <property type="entry name" value="ABC1_TM_sf"/>
</dbReference>
<name>A0AAV2QSN5_MEGNR</name>
<evidence type="ECO:0000256" key="18">
    <source>
        <dbReference type="SAM" id="Phobius"/>
    </source>
</evidence>
<dbReference type="PANTHER" id="PTHR24223">
    <property type="entry name" value="ATP-BINDING CASSETTE SUB-FAMILY C"/>
    <property type="match status" value="1"/>
</dbReference>
<evidence type="ECO:0000256" key="9">
    <source>
        <dbReference type="ARBA" id="ARBA00022840"/>
    </source>
</evidence>
<feature type="domain" description="ABC transporter" evidence="19">
    <location>
        <begin position="631"/>
        <end position="857"/>
    </location>
</feature>
<dbReference type="InterPro" id="IPR056227">
    <property type="entry name" value="TMD0_ABC"/>
</dbReference>
<evidence type="ECO:0000256" key="14">
    <source>
        <dbReference type="ARBA" id="ARBA00034018"/>
    </source>
</evidence>
<evidence type="ECO:0000256" key="4">
    <source>
        <dbReference type="ARBA" id="ARBA00022448"/>
    </source>
</evidence>
<dbReference type="CDD" id="cd03250">
    <property type="entry name" value="ABCC_MRP_domain1"/>
    <property type="match status" value="1"/>
</dbReference>
<feature type="domain" description="ABC transmembrane type-1" evidence="20">
    <location>
        <begin position="314"/>
        <end position="599"/>
    </location>
</feature>
<dbReference type="InterPro" id="IPR050173">
    <property type="entry name" value="ABC_transporter_C-like"/>
</dbReference>
<dbReference type="Gene3D" id="3.40.50.300">
    <property type="entry name" value="P-loop containing nucleotide triphosphate hydrolases"/>
    <property type="match status" value="2"/>
</dbReference>
<feature type="transmembrane region" description="Helical" evidence="18">
    <location>
        <begin position="1018"/>
        <end position="1042"/>
    </location>
</feature>
<evidence type="ECO:0000259" key="20">
    <source>
        <dbReference type="PROSITE" id="PS50929"/>
    </source>
</evidence>
<feature type="compositionally biased region" description="Basic and acidic residues" evidence="17">
    <location>
        <begin position="892"/>
        <end position="913"/>
    </location>
</feature>
<dbReference type="SUPFAM" id="SSF52540">
    <property type="entry name" value="P-loop containing nucleoside triphosphate hydrolases"/>
    <property type="match status" value="2"/>
</dbReference>
<dbReference type="CDD" id="cd03244">
    <property type="entry name" value="ABCC_MRP_domain2"/>
    <property type="match status" value="1"/>
</dbReference>
<comment type="catalytic activity">
    <reaction evidence="14">
        <text>ATP + H2O + xenobioticSide 1 = ADP + phosphate + xenobioticSide 2.</text>
        <dbReference type="EC" id="7.6.2.2"/>
    </reaction>
</comment>
<evidence type="ECO:0000256" key="1">
    <source>
        <dbReference type="ARBA" id="ARBA00004128"/>
    </source>
</evidence>
<dbReference type="GO" id="GO:0005774">
    <property type="term" value="C:vacuolar membrane"/>
    <property type="evidence" value="ECO:0007669"/>
    <property type="project" value="UniProtKB-SubCell"/>
</dbReference>
<evidence type="ECO:0000256" key="5">
    <source>
        <dbReference type="ARBA" id="ARBA00022475"/>
    </source>
</evidence>
<keyword evidence="10" id="KW-1278">Translocase</keyword>
<evidence type="ECO:0000256" key="16">
    <source>
        <dbReference type="ARBA" id="ARBA00047576"/>
    </source>
</evidence>
<dbReference type="PANTHER" id="PTHR24223:SF443">
    <property type="entry name" value="MULTIDRUG-RESISTANCE LIKE PROTEIN 1, ISOFORM I"/>
    <property type="match status" value="1"/>
</dbReference>
<dbReference type="Pfam" id="PF00005">
    <property type="entry name" value="ABC_tran"/>
    <property type="match status" value="2"/>
</dbReference>
<evidence type="ECO:0000313" key="22">
    <source>
        <dbReference type="Proteomes" id="UP001497623"/>
    </source>
</evidence>
<dbReference type="Gene3D" id="1.20.1560.10">
    <property type="entry name" value="ABC transporter type 1, transmembrane domain"/>
    <property type="match status" value="2"/>
</dbReference>
<comment type="catalytic activity">
    <reaction evidence="16">
        <text>17beta-estradiol 17-O-(beta-D-glucuronate)(in) + ATP + H2O = 17beta-estradiol 17-O-(beta-D-glucuronate)(out) + ADP + phosphate + H(+)</text>
        <dbReference type="Rhea" id="RHEA:60128"/>
        <dbReference type="ChEBI" id="CHEBI:15377"/>
        <dbReference type="ChEBI" id="CHEBI:15378"/>
        <dbReference type="ChEBI" id="CHEBI:30616"/>
        <dbReference type="ChEBI" id="CHEBI:43474"/>
        <dbReference type="ChEBI" id="CHEBI:82961"/>
        <dbReference type="ChEBI" id="CHEBI:456216"/>
    </reaction>
    <physiologicalReaction direction="left-to-right" evidence="16">
        <dbReference type="Rhea" id="RHEA:60129"/>
    </physiologicalReaction>
</comment>
<dbReference type="InterPro" id="IPR003593">
    <property type="entry name" value="AAA+_ATPase"/>
</dbReference>
<dbReference type="CDD" id="cd18603">
    <property type="entry name" value="ABC_6TM_MRP1_2_3_6_D2_like"/>
    <property type="match status" value="1"/>
</dbReference>
<protein>
    <recommendedName>
        <fullName evidence="23">Multidrug resistance-associated protein 1</fullName>
    </recommendedName>
</protein>
<dbReference type="FunFam" id="3.40.50.300:FF:000293">
    <property type="entry name" value="ATP binding cassette subfamily C member 1"/>
    <property type="match status" value="1"/>
</dbReference>
<keyword evidence="8" id="KW-0547">Nucleotide-binding</keyword>
<proteinExistence type="inferred from homology"/>
<evidence type="ECO:0000256" key="10">
    <source>
        <dbReference type="ARBA" id="ARBA00022967"/>
    </source>
</evidence>
<dbReference type="Pfam" id="PF00664">
    <property type="entry name" value="ABC_membrane"/>
    <property type="match status" value="2"/>
</dbReference>
<keyword evidence="22" id="KW-1185">Reference proteome</keyword>
<evidence type="ECO:0000256" key="11">
    <source>
        <dbReference type="ARBA" id="ARBA00022989"/>
    </source>
</evidence>
<dbReference type="PROSITE" id="PS50893">
    <property type="entry name" value="ABC_TRANSPORTER_2"/>
    <property type="match status" value="2"/>
</dbReference>
<dbReference type="FunFam" id="1.20.1560.10:FF:000001">
    <property type="entry name" value="ATP-binding cassette subfamily C member 1"/>
    <property type="match status" value="1"/>
</dbReference>
<evidence type="ECO:0008006" key="23">
    <source>
        <dbReference type="Google" id="ProtNLM"/>
    </source>
</evidence>
<feature type="region of interest" description="Disordered" evidence="17">
    <location>
        <begin position="892"/>
        <end position="942"/>
    </location>
</feature>
<dbReference type="InterPro" id="IPR017871">
    <property type="entry name" value="ABC_transporter-like_CS"/>
</dbReference>
<feature type="domain" description="ABC transporter" evidence="19">
    <location>
        <begin position="1279"/>
        <end position="1513"/>
    </location>
</feature>
<dbReference type="PROSITE" id="PS50929">
    <property type="entry name" value="ABC_TM1F"/>
    <property type="match status" value="2"/>
</dbReference>
<evidence type="ECO:0000256" key="6">
    <source>
        <dbReference type="ARBA" id="ARBA00022692"/>
    </source>
</evidence>
<gene>
    <name evidence="21" type="ORF">MNOR_LOCUS16611</name>
</gene>
<dbReference type="InterPro" id="IPR005292">
    <property type="entry name" value="MRP"/>
</dbReference>
<comment type="similarity">
    <text evidence="3">Belongs to the ABC transporter superfamily. ABCC family. Conjugate transporter (TC 3.A.1.208) subfamily.</text>
</comment>
<evidence type="ECO:0000256" key="7">
    <source>
        <dbReference type="ARBA" id="ARBA00022737"/>
    </source>
</evidence>
<dbReference type="InterPro" id="IPR003439">
    <property type="entry name" value="ABC_transporter-like_ATP-bd"/>
</dbReference>
<dbReference type="EMBL" id="CAXKWB010011007">
    <property type="protein sequence ID" value="CAL4099766.1"/>
    <property type="molecule type" value="Genomic_DNA"/>
</dbReference>
<evidence type="ECO:0000256" key="8">
    <source>
        <dbReference type="ARBA" id="ARBA00022741"/>
    </source>
</evidence>
<dbReference type="InterPro" id="IPR027417">
    <property type="entry name" value="P-loop_NTPase"/>
</dbReference>
<feature type="transmembrane region" description="Helical" evidence="18">
    <location>
        <begin position="428"/>
        <end position="450"/>
    </location>
</feature>
<evidence type="ECO:0000256" key="3">
    <source>
        <dbReference type="ARBA" id="ARBA00009726"/>
    </source>
</evidence>
<evidence type="ECO:0000256" key="12">
    <source>
        <dbReference type="ARBA" id="ARBA00023055"/>
    </source>
</evidence>
<feature type="transmembrane region" description="Helical" evidence="18">
    <location>
        <begin position="131"/>
        <end position="149"/>
    </location>
</feature>
<dbReference type="InterPro" id="IPR011527">
    <property type="entry name" value="ABC1_TM_dom"/>
</dbReference>
<feature type="non-terminal residue" evidence="21">
    <location>
        <position position="1520"/>
    </location>
</feature>
<feature type="transmembrane region" description="Helical" evidence="18">
    <location>
        <begin position="169"/>
        <end position="190"/>
    </location>
</feature>
<feature type="transmembrane region" description="Helical" evidence="18">
    <location>
        <begin position="1089"/>
        <end position="1122"/>
    </location>
</feature>
<dbReference type="CDD" id="cd18595">
    <property type="entry name" value="ABC_6TM_MRP1_2_3_6_D1_like"/>
    <property type="match status" value="1"/>
</dbReference>
<dbReference type="SUPFAM" id="SSF90123">
    <property type="entry name" value="ABC transporter transmembrane region"/>
    <property type="match status" value="2"/>
</dbReference>
<dbReference type="PROSITE" id="PS00211">
    <property type="entry name" value="ABC_TRANSPORTER_1"/>
    <property type="match status" value="2"/>
</dbReference>
<feature type="transmembrane region" description="Helical" evidence="18">
    <location>
        <begin position="99"/>
        <end position="124"/>
    </location>
</feature>
<dbReference type="Proteomes" id="UP001497623">
    <property type="component" value="Unassembled WGS sequence"/>
</dbReference>
<comment type="subcellular location">
    <subcellularLocation>
        <location evidence="2">Cell membrane</location>
        <topology evidence="2">Multi-pass membrane protein</topology>
    </subcellularLocation>
    <subcellularLocation>
        <location evidence="1">Vacuole membrane</location>
        <topology evidence="1">Multi-pass membrane protein</topology>
    </subcellularLocation>
</comment>
<dbReference type="NCBIfam" id="TIGR00957">
    <property type="entry name" value="MRP_assoc_pro"/>
    <property type="match status" value="1"/>
</dbReference>
<evidence type="ECO:0000256" key="17">
    <source>
        <dbReference type="SAM" id="MobiDB-lite"/>
    </source>
</evidence>
<comment type="catalytic activity">
    <reaction evidence="15">
        <text>leukotriene C4(in) + ATP + H2O = leukotriene C4(out) + ADP + phosphate + H(+)</text>
        <dbReference type="Rhea" id="RHEA:38963"/>
        <dbReference type="ChEBI" id="CHEBI:15377"/>
        <dbReference type="ChEBI" id="CHEBI:15378"/>
        <dbReference type="ChEBI" id="CHEBI:30616"/>
        <dbReference type="ChEBI" id="CHEBI:43474"/>
        <dbReference type="ChEBI" id="CHEBI:57973"/>
        <dbReference type="ChEBI" id="CHEBI:456216"/>
    </reaction>
    <physiologicalReaction direction="left-to-right" evidence="15">
        <dbReference type="Rhea" id="RHEA:38964"/>
    </physiologicalReaction>
</comment>
<keyword evidence="4" id="KW-0813">Transport</keyword>
<accession>A0AAV2QSN5</accession>
<dbReference type="GO" id="GO:0005524">
    <property type="term" value="F:ATP binding"/>
    <property type="evidence" value="ECO:0007669"/>
    <property type="project" value="UniProtKB-KW"/>
</dbReference>
<comment type="caution">
    <text evidence="21">The sequence shown here is derived from an EMBL/GenBank/DDBJ whole genome shotgun (WGS) entry which is preliminary data.</text>
</comment>
<evidence type="ECO:0000256" key="15">
    <source>
        <dbReference type="ARBA" id="ARBA00047523"/>
    </source>
</evidence>
<keyword evidence="11 18" id="KW-1133">Transmembrane helix</keyword>
<evidence type="ECO:0000256" key="2">
    <source>
        <dbReference type="ARBA" id="ARBA00004651"/>
    </source>
</evidence>
<keyword evidence="9" id="KW-0067">ATP-binding</keyword>
<feature type="transmembrane region" description="Helical" evidence="18">
    <location>
        <begin position="456"/>
        <end position="476"/>
    </location>
</feature>
<dbReference type="Pfam" id="PF24357">
    <property type="entry name" value="TMD0_ABC"/>
    <property type="match status" value="1"/>
</dbReference>
<feature type="compositionally biased region" description="Basic and acidic residues" evidence="17">
    <location>
        <begin position="928"/>
        <end position="942"/>
    </location>
</feature>
<feature type="transmembrane region" description="Helical" evidence="18">
    <location>
        <begin position="534"/>
        <end position="561"/>
    </location>
</feature>
<dbReference type="GO" id="GO:0006869">
    <property type="term" value="P:lipid transport"/>
    <property type="evidence" value="ECO:0007669"/>
    <property type="project" value="UniProtKB-KW"/>
</dbReference>
<feature type="domain" description="ABC transmembrane type-1" evidence="20">
    <location>
        <begin position="967"/>
        <end position="1242"/>
    </location>
</feature>
<sequence>SDGGGLTAFCGSPFWNESLTWETDNPDLTPCFEHTVLVWVPCIILWILAPLETKYILDSVDRLIPWSWVNISKGVASIILLLVELIEFCYAIYKYASDIPVYTADFLKPALLFVTIFLQLALVYVGKKRGIQSSGVLFIFWFLLMFFSIPEYRSLFIDISNQETETDLVIFSLYMIYFPVLAITFLINCFGDSRPQHVDYPRGEKACPELDASFLSRITFAWVDRLIWNGHKQPLQQSDMWDLSYENASSTVVNSWEKNWSKTKAKAVKKGESHTSATYSNNAATLELSGKTAKGDHYLSILPTMIRSFGPSFAFGALLKLFHDCLQFLSPLILKKIIDFATNKESGDEPMWRGVMYALFLLMCTQVQSLVLGQYFSKMFLIGLRIRTGVISAVYQKSLRISNSARKESTVGEIVNLMSVDAQRFMDLTTYINMLWSAPLQIILAIYFLWQILGPSVLAGLAVMVVLIPVNGFIANKVKTLQIKQMKNKDQRVKLMNEILNGIKVLKLYAWEPSFESNITDVRNKEIKVLRQSAYLNAGTSFIWTCTPFLVLFCSLTTYILVDDSHTLTSEKIFVSVALLNILRVPLGLLPIIISITVQANVSLGRMNKFMNADELDPNAISKDTTANDPITVENGTFAWGHDKDDKDVLKNININIKNGSLVAVVGKVGTGKSSLCSAVLGEMEKKTGRVTVKGSVAYVSQLPWIQNSTLQENITFNKEHDPCFYNSVVDACALRPDLDMLPGGDQTEIGEKGINLSGGQKQRVSVARAVYNDADIYLLDDPLSAVDAHVGKHIFEKVFGPQGILKHKTRIMVTHGLTYLPHMDKIIVLKDGEISEEGSYQELIKAKGEFQDFLLQHLAEENAEDDQDLQELVELKNQLEDSLGKDAVMKEISRTKKESESEKDNCRRDGSLRRRGSKKISESGTIGDKKSKPGEKLVEAEKSETGKVSSSVYSYYMRAIGMLSSFLTMFFYAASQGCTVGSNIWLSRWSDANITVNGTQDHGARDMYLGVYGAMGIGQALFILGGAFSLSIGGLEAASTLHNHLLKNVMRMPMAFFDTNPVGRIINRFAKDVDTLDNTLPWNVRSWLMCFFTVMSTFAVIIFATPWFVVVMVPTMVIYYFVQLLQTNVLLENLSQNLVIRAGHLIKRASTIRAYNQERTFILSSEKKVDFNQVSYYPSTMANRWLAVRLEFIGNIMTFFAALFAVMAPISAGTVGLSVSYAMSVTQTLNWLVRMTSDVETNIVAVERVKEYTETPQEAAWEVPEKKPQKDWPEKGVVKFNKYSTRYREGLDLVVKNIDIEIQAGEKVGIVGRTGAGKSSLTLALFRIIESAGGNITIDGVDISKIGLHDVRGRLTIIPQDPVLFSGTLRMNLDPFNSYSDEKIWSALEHSHLKSFVKGLNDGLQHEITEGGDNLSVGQRQLVCLARALLRKTRVLILDEATAAVDLETDDLIQATIRTEFIDCTVLTIAHRLNTIMDSTRVLVLDKGEVREFDTPSVLLKNKESIFYGMAKDAGLVQR</sequence>